<protein>
    <submittedName>
        <fullName evidence="2">Uncharacterized protein</fullName>
    </submittedName>
</protein>
<feature type="compositionally biased region" description="Basic residues" evidence="1">
    <location>
        <begin position="173"/>
        <end position="188"/>
    </location>
</feature>
<dbReference type="AlphaFoldDB" id="A0A256J676"/>
<feature type="region of interest" description="Disordered" evidence="1">
    <location>
        <begin position="114"/>
        <end position="203"/>
    </location>
</feature>
<reference evidence="2 3" key="1">
    <citation type="journal article" date="2014" name="Front. Microbiol.">
        <title>Population and genomic analysis of the genus Halorubrum.</title>
        <authorList>
            <person name="Fullmer M.S."/>
            <person name="Soucy S.M."/>
            <person name="Swithers K.S."/>
            <person name="Makkay A.M."/>
            <person name="Wheeler R."/>
            <person name="Ventosa A."/>
            <person name="Gogarten J.P."/>
            <person name="Papke R.T."/>
        </authorList>
    </citation>
    <scope>NUCLEOTIDE SEQUENCE [LARGE SCALE GENOMIC DNA]</scope>
    <source>
        <strain evidence="2 3">Ga36</strain>
    </source>
</reference>
<dbReference type="Proteomes" id="UP000215731">
    <property type="component" value="Unassembled WGS sequence"/>
</dbReference>
<comment type="caution">
    <text evidence="2">The sequence shown here is derived from an EMBL/GenBank/DDBJ whole genome shotgun (WGS) entry which is preliminary data.</text>
</comment>
<sequence length="203" mass="21780">MGVEIDTRIAEIAPGDRLIDEISVHARVAEPEEPPDGEGPSDDGDEDDDPSPTTGPIVSVDRPSPSVREVTLRSVVGGEETAVDLGGLRVGDPAIRLDRLTFVRESPGDVEFAVRGLSDRPAEAPPPPPGAGPERGEPLRRGGRAWRAPDGRGRHREPRAGPRKGRDDPGRDCRRRGGRERRSGRGRYRPGCDGDRVGDGSVQ</sequence>
<feature type="compositionally biased region" description="Basic and acidic residues" evidence="1">
    <location>
        <begin position="190"/>
        <end position="203"/>
    </location>
</feature>
<dbReference type="EMBL" id="NHOZ01000048">
    <property type="protein sequence ID" value="OYR64320.1"/>
    <property type="molecule type" value="Genomic_DNA"/>
</dbReference>
<feature type="compositionally biased region" description="Basic and acidic residues" evidence="1">
    <location>
        <begin position="147"/>
        <end position="172"/>
    </location>
</feature>
<feature type="region of interest" description="Disordered" evidence="1">
    <location>
        <begin position="26"/>
        <end position="73"/>
    </location>
</feature>
<organism evidence="2 3">
    <name type="scientific">Halorubrum ezzemoulense</name>
    <name type="common">Halorubrum chaoviator</name>
    <dbReference type="NCBI Taxonomy" id="337243"/>
    <lineage>
        <taxon>Archaea</taxon>
        <taxon>Methanobacteriati</taxon>
        <taxon>Methanobacteriota</taxon>
        <taxon>Stenosarchaea group</taxon>
        <taxon>Halobacteria</taxon>
        <taxon>Halobacteriales</taxon>
        <taxon>Haloferacaceae</taxon>
        <taxon>Halorubrum</taxon>
    </lineage>
</organism>
<evidence type="ECO:0000313" key="2">
    <source>
        <dbReference type="EMBL" id="OYR64320.1"/>
    </source>
</evidence>
<gene>
    <name evidence="2" type="ORF">DJ80_05390</name>
</gene>
<evidence type="ECO:0000313" key="3">
    <source>
        <dbReference type="Proteomes" id="UP000215731"/>
    </source>
</evidence>
<proteinExistence type="predicted"/>
<evidence type="ECO:0000256" key="1">
    <source>
        <dbReference type="SAM" id="MobiDB-lite"/>
    </source>
</evidence>
<feature type="compositionally biased region" description="Acidic residues" evidence="1">
    <location>
        <begin position="31"/>
        <end position="50"/>
    </location>
</feature>
<accession>A0A256J676</accession>
<name>A0A256J676_HALEZ</name>